<sequence length="287" mass="32857">MFVISFINMKGGVGKTTLSTNVAYNLAQKEGKKVLFVDIDPQFNATQCFFTGENYIKYCTEKHDTICDLFANDVVRKVSTVDGEKAAKNRAFKDIKPHKINDKLYILPGNLDLFKIEITAQSGWVNRLKIYLQEINKEYGFDYIIIDTPPTPSIWMTSALLASNYYVIPVKPDPLSLTGIDLLRSIIEQKKSDLDLSVKCIGLVLTMTEPATRVYGAAIRNIKKNKYWNKFLYKKELPKRIKIAEHQLDQKFIYDIGDPDLNLAITGIIKEMEDRIKIDIEENEKDN</sequence>
<dbReference type="AlphaFoldDB" id="A0A412N8J5"/>
<comment type="caution">
    <text evidence="2">The sequence shown here is derived from an EMBL/GenBank/DDBJ whole genome shotgun (WGS) entry which is preliminary data.</text>
</comment>
<name>A0A412N8J5_9BACE</name>
<dbReference type="Pfam" id="PF13614">
    <property type="entry name" value="AAA_31"/>
    <property type="match status" value="1"/>
</dbReference>
<dbReference type="CDD" id="cd02042">
    <property type="entry name" value="ParAB_family"/>
    <property type="match status" value="1"/>
</dbReference>
<organism evidence="2 3">
    <name type="scientific">Bacteroides clarus</name>
    <dbReference type="NCBI Taxonomy" id="626929"/>
    <lineage>
        <taxon>Bacteria</taxon>
        <taxon>Pseudomonadati</taxon>
        <taxon>Bacteroidota</taxon>
        <taxon>Bacteroidia</taxon>
        <taxon>Bacteroidales</taxon>
        <taxon>Bacteroidaceae</taxon>
        <taxon>Bacteroides</taxon>
    </lineage>
</organism>
<dbReference type="PANTHER" id="PTHR13696:SF99">
    <property type="entry name" value="COBYRINIC ACID AC-DIAMIDE SYNTHASE"/>
    <property type="match status" value="1"/>
</dbReference>
<dbReference type="InterPro" id="IPR027417">
    <property type="entry name" value="P-loop_NTPase"/>
</dbReference>
<proteinExistence type="predicted"/>
<evidence type="ECO:0000313" key="3">
    <source>
        <dbReference type="Proteomes" id="UP000285159"/>
    </source>
</evidence>
<dbReference type="InterPro" id="IPR050678">
    <property type="entry name" value="DNA_Partitioning_ATPase"/>
</dbReference>
<feature type="domain" description="AAA" evidence="1">
    <location>
        <begin position="3"/>
        <end position="193"/>
    </location>
</feature>
<dbReference type="PANTHER" id="PTHR13696">
    <property type="entry name" value="P-LOOP CONTAINING NUCLEOSIDE TRIPHOSPHATE HYDROLASE"/>
    <property type="match status" value="1"/>
</dbReference>
<dbReference type="SUPFAM" id="SSF52540">
    <property type="entry name" value="P-loop containing nucleoside triphosphate hydrolases"/>
    <property type="match status" value="1"/>
</dbReference>
<evidence type="ECO:0000259" key="1">
    <source>
        <dbReference type="Pfam" id="PF13614"/>
    </source>
</evidence>
<gene>
    <name evidence="2" type="ORF">DWX38_05105</name>
</gene>
<dbReference type="EMBL" id="QRWP01000003">
    <property type="protein sequence ID" value="RGT34359.1"/>
    <property type="molecule type" value="Genomic_DNA"/>
</dbReference>
<evidence type="ECO:0000313" key="2">
    <source>
        <dbReference type="EMBL" id="RGT34359.1"/>
    </source>
</evidence>
<dbReference type="RefSeq" id="WP_118467188.1">
    <property type="nucleotide sequence ID" value="NZ_CABIZW010000005.1"/>
</dbReference>
<dbReference type="InterPro" id="IPR025669">
    <property type="entry name" value="AAA_dom"/>
</dbReference>
<protein>
    <submittedName>
        <fullName evidence="2">ParA family protein</fullName>
    </submittedName>
</protein>
<reference evidence="2 3" key="1">
    <citation type="submission" date="2018-08" db="EMBL/GenBank/DDBJ databases">
        <title>A genome reference for cultivated species of the human gut microbiota.</title>
        <authorList>
            <person name="Zou Y."/>
            <person name="Xue W."/>
            <person name="Luo G."/>
        </authorList>
    </citation>
    <scope>NUCLEOTIDE SEQUENCE [LARGE SCALE GENOMIC DNA]</scope>
    <source>
        <strain evidence="2 3">AF19-1AC</strain>
    </source>
</reference>
<dbReference type="Proteomes" id="UP000285159">
    <property type="component" value="Unassembled WGS sequence"/>
</dbReference>
<dbReference type="Gene3D" id="3.40.50.300">
    <property type="entry name" value="P-loop containing nucleotide triphosphate hydrolases"/>
    <property type="match status" value="1"/>
</dbReference>
<accession>A0A412N8J5</accession>